<keyword evidence="2" id="KW-1185">Reference proteome</keyword>
<proteinExistence type="predicted"/>
<accession>A0ACC8XDJ7</accession>
<protein>
    <submittedName>
        <fullName evidence="1">Uncharacterized protein</fullName>
    </submittedName>
</protein>
<evidence type="ECO:0000313" key="2">
    <source>
        <dbReference type="Proteomes" id="UP000188605"/>
    </source>
</evidence>
<reference evidence="1" key="1">
    <citation type="submission" date="2016-08" db="EMBL/GenBank/DDBJ databases">
        <authorList>
            <person name="Ngugi D.K."/>
            <person name="Miyake S."/>
            <person name="Stingl U."/>
        </authorList>
    </citation>
    <scope>NUCLEOTIDE SEQUENCE</scope>
    <source>
        <strain evidence="1">SCG-B11WGA-EpuloA1</strain>
    </source>
</reference>
<name>A0ACC8XDJ7_9FIRM</name>
<dbReference type="Proteomes" id="UP000188605">
    <property type="component" value="Unassembled WGS sequence"/>
</dbReference>
<sequence length="214" mass="23251">MIELSEIKMVQMLDWIYQQSNPSARKLAEEYSNKYTQKEIAIDKLIFAQTTKCSANGFITGLGGIATCAISIPANISSVLYMQLTMIKAIAILREYDLEDDEVKSLVYVSLLGTGASNFLLKEVGIEIGKKMATNFIKTKIKGYTLTKINRAVGFKLVTKFGEKGVINLGKLVPVAGGGIAATIDAVSAIAVAKASKNIFCIKIDDYNLADDSY</sequence>
<dbReference type="EMBL" id="LJDB01000043">
    <property type="protein sequence ID" value="ONI40961.1"/>
    <property type="molecule type" value="Genomic_DNA"/>
</dbReference>
<gene>
    <name evidence="1" type="ORF">AN396_04165</name>
</gene>
<organism evidence="1 2">
    <name type="scientific">Candidatus Epulonipiscium fishelsonii</name>
    <dbReference type="NCBI Taxonomy" id="77094"/>
    <lineage>
        <taxon>Bacteria</taxon>
        <taxon>Bacillati</taxon>
        <taxon>Bacillota</taxon>
        <taxon>Clostridia</taxon>
        <taxon>Lachnospirales</taxon>
        <taxon>Lachnospiraceae</taxon>
        <taxon>Candidatus Epulonipiscium</taxon>
    </lineage>
</organism>
<comment type="caution">
    <text evidence="1">The sequence shown here is derived from an EMBL/GenBank/DDBJ whole genome shotgun (WGS) entry which is preliminary data.</text>
</comment>
<evidence type="ECO:0000313" key="1">
    <source>
        <dbReference type="EMBL" id="ONI40961.1"/>
    </source>
</evidence>